<proteinExistence type="predicted"/>
<accession>A0A9W6N5U1</accession>
<feature type="transmembrane region" description="Helical" evidence="1">
    <location>
        <begin position="17"/>
        <end position="36"/>
    </location>
</feature>
<reference evidence="2" key="2">
    <citation type="submission" date="2023-01" db="EMBL/GenBank/DDBJ databases">
        <authorList>
            <person name="Sun Q."/>
            <person name="Evtushenko L."/>
        </authorList>
    </citation>
    <scope>NUCLEOTIDE SEQUENCE</scope>
    <source>
        <strain evidence="2">VKM B-2748</strain>
    </source>
</reference>
<name>A0A9W6N5U1_9HYPH</name>
<feature type="transmembrane region" description="Helical" evidence="1">
    <location>
        <begin position="42"/>
        <end position="65"/>
    </location>
</feature>
<protein>
    <recommendedName>
        <fullName evidence="4">Flagellar motor protein MotA</fullName>
    </recommendedName>
</protein>
<evidence type="ECO:0000313" key="3">
    <source>
        <dbReference type="Proteomes" id="UP001143309"/>
    </source>
</evidence>
<evidence type="ECO:0000313" key="2">
    <source>
        <dbReference type="EMBL" id="GLK78611.1"/>
    </source>
</evidence>
<gene>
    <name evidence="2" type="ORF">GCM10008174_03520</name>
</gene>
<sequence>MSLSELDPYKLSSPRVFLLRMVIFLALAGFVGLILHDQIGKAFLANAGLNGLIFAVLIIGILLAFRQVIRLFPEVRWVNGFRMSEPGLALRDQPKLLAPMASLLGDRVGNAPIGTNLMRSILDSIATRLDEAREIGRYLTGLLVFLGLLGTFWGLLETVGSISGVISSLGGSGTQDTGVLFEELKTGLAGPLAGMGTSFSASLFGLAGSLILGFLDLQAGQAQNRFHNELEDWLAAAVAVADADARDGVFGPPAPVAAADQAGRGEVAAALDRLAKTMAEQGGGGSGKAAAQATAHLAEGIQGLVKHMRSEQQMIRDWVETQSNQQEAIRDLLEKLLSERARGESERAQP</sequence>
<dbReference type="Proteomes" id="UP001143309">
    <property type="component" value="Unassembled WGS sequence"/>
</dbReference>
<reference evidence="2" key="1">
    <citation type="journal article" date="2014" name="Int. J. Syst. Evol. Microbiol.">
        <title>Complete genome sequence of Corynebacterium casei LMG S-19264T (=DSM 44701T), isolated from a smear-ripened cheese.</title>
        <authorList>
            <consortium name="US DOE Joint Genome Institute (JGI-PGF)"/>
            <person name="Walter F."/>
            <person name="Albersmeier A."/>
            <person name="Kalinowski J."/>
            <person name="Ruckert C."/>
        </authorList>
    </citation>
    <scope>NUCLEOTIDE SEQUENCE</scope>
    <source>
        <strain evidence="2">VKM B-2748</strain>
    </source>
</reference>
<keyword evidence="1" id="KW-0812">Transmembrane</keyword>
<feature type="transmembrane region" description="Helical" evidence="1">
    <location>
        <begin position="138"/>
        <end position="156"/>
    </location>
</feature>
<comment type="caution">
    <text evidence="2">The sequence shown here is derived from an EMBL/GenBank/DDBJ whole genome shotgun (WGS) entry which is preliminary data.</text>
</comment>
<feature type="transmembrane region" description="Helical" evidence="1">
    <location>
        <begin position="192"/>
        <end position="215"/>
    </location>
</feature>
<keyword evidence="1" id="KW-1133">Transmembrane helix</keyword>
<dbReference type="AlphaFoldDB" id="A0A9W6N5U1"/>
<keyword evidence="1" id="KW-0472">Membrane</keyword>
<organism evidence="2 3">
    <name type="scientific">Methylopila turkensis</name>
    <dbReference type="NCBI Taxonomy" id="1437816"/>
    <lineage>
        <taxon>Bacteria</taxon>
        <taxon>Pseudomonadati</taxon>
        <taxon>Pseudomonadota</taxon>
        <taxon>Alphaproteobacteria</taxon>
        <taxon>Hyphomicrobiales</taxon>
        <taxon>Methylopilaceae</taxon>
        <taxon>Methylopila</taxon>
    </lineage>
</organism>
<evidence type="ECO:0008006" key="4">
    <source>
        <dbReference type="Google" id="ProtNLM"/>
    </source>
</evidence>
<keyword evidence="3" id="KW-1185">Reference proteome</keyword>
<evidence type="ECO:0000256" key="1">
    <source>
        <dbReference type="SAM" id="Phobius"/>
    </source>
</evidence>
<dbReference type="EMBL" id="BSFL01000001">
    <property type="protein sequence ID" value="GLK78611.1"/>
    <property type="molecule type" value="Genomic_DNA"/>
</dbReference>
<dbReference type="RefSeq" id="WP_271199125.1">
    <property type="nucleotide sequence ID" value="NZ_BSFL01000001.1"/>
</dbReference>